<dbReference type="PANTHER" id="PTHR33121">
    <property type="entry name" value="CYCLIC DI-GMP PHOSPHODIESTERASE PDEF"/>
    <property type="match status" value="1"/>
</dbReference>
<dbReference type="PROSITE" id="PS50883">
    <property type="entry name" value="EAL"/>
    <property type="match status" value="1"/>
</dbReference>
<keyword evidence="1" id="KW-0472">Membrane</keyword>
<feature type="domain" description="GGDEF" evidence="4">
    <location>
        <begin position="602"/>
        <end position="737"/>
    </location>
</feature>
<dbReference type="Gene3D" id="3.20.20.450">
    <property type="entry name" value="EAL domain"/>
    <property type="match status" value="1"/>
</dbReference>
<protein>
    <submittedName>
        <fullName evidence="5">EAL domain-containing protein</fullName>
    </submittedName>
</protein>
<keyword evidence="1" id="KW-1133">Transmembrane helix</keyword>
<dbReference type="InterPro" id="IPR003660">
    <property type="entry name" value="HAMP_dom"/>
</dbReference>
<evidence type="ECO:0000259" key="4">
    <source>
        <dbReference type="PROSITE" id="PS50887"/>
    </source>
</evidence>
<evidence type="ECO:0000259" key="2">
    <source>
        <dbReference type="PROSITE" id="PS50883"/>
    </source>
</evidence>
<feature type="transmembrane region" description="Helical" evidence="1">
    <location>
        <begin position="12"/>
        <end position="36"/>
    </location>
</feature>
<dbReference type="RefSeq" id="WP_262399842.1">
    <property type="nucleotide sequence ID" value="NZ_JACRTB010000010.1"/>
</dbReference>
<dbReference type="PANTHER" id="PTHR33121:SF70">
    <property type="entry name" value="SIGNALING PROTEIN YKOW"/>
    <property type="match status" value="1"/>
</dbReference>
<dbReference type="InterPro" id="IPR035919">
    <property type="entry name" value="EAL_sf"/>
</dbReference>
<dbReference type="InterPro" id="IPR050706">
    <property type="entry name" value="Cyclic-di-GMP_PDE-like"/>
</dbReference>
<dbReference type="SUPFAM" id="SSF141868">
    <property type="entry name" value="EAL domain-like"/>
    <property type="match status" value="1"/>
</dbReference>
<dbReference type="SMART" id="SM00052">
    <property type="entry name" value="EAL"/>
    <property type="match status" value="1"/>
</dbReference>
<dbReference type="Proteomes" id="UP000658131">
    <property type="component" value="Unassembled WGS sequence"/>
</dbReference>
<proteinExistence type="predicted"/>
<dbReference type="InterPro" id="IPR000160">
    <property type="entry name" value="GGDEF_dom"/>
</dbReference>
<dbReference type="CDD" id="cd01948">
    <property type="entry name" value="EAL"/>
    <property type="match status" value="1"/>
</dbReference>
<dbReference type="InterPro" id="IPR043128">
    <property type="entry name" value="Rev_trsase/Diguanyl_cyclase"/>
</dbReference>
<dbReference type="SUPFAM" id="SSF55073">
    <property type="entry name" value="Nucleotide cyclase"/>
    <property type="match status" value="1"/>
</dbReference>
<keyword evidence="6" id="KW-1185">Reference proteome</keyword>
<feature type="domain" description="HAMP" evidence="3">
    <location>
        <begin position="403"/>
        <end position="456"/>
    </location>
</feature>
<evidence type="ECO:0000256" key="1">
    <source>
        <dbReference type="SAM" id="Phobius"/>
    </source>
</evidence>
<keyword evidence="1" id="KW-0812">Transmembrane</keyword>
<evidence type="ECO:0000259" key="3">
    <source>
        <dbReference type="PROSITE" id="PS50885"/>
    </source>
</evidence>
<dbReference type="SMART" id="SM00267">
    <property type="entry name" value="GGDEF"/>
    <property type="match status" value="1"/>
</dbReference>
<dbReference type="NCBIfam" id="TIGR00254">
    <property type="entry name" value="GGDEF"/>
    <property type="match status" value="1"/>
</dbReference>
<gene>
    <name evidence="5" type="ORF">H8717_07815</name>
</gene>
<dbReference type="InterPro" id="IPR001633">
    <property type="entry name" value="EAL_dom"/>
</dbReference>
<evidence type="ECO:0000313" key="5">
    <source>
        <dbReference type="EMBL" id="MBC8576311.1"/>
    </source>
</evidence>
<accession>A0ABR7NIR5</accession>
<dbReference type="Pfam" id="PF00563">
    <property type="entry name" value="EAL"/>
    <property type="match status" value="1"/>
</dbReference>
<reference evidence="5 6" key="1">
    <citation type="submission" date="2020-08" db="EMBL/GenBank/DDBJ databases">
        <title>Genome public.</title>
        <authorList>
            <person name="Liu C."/>
            <person name="Sun Q."/>
        </authorList>
    </citation>
    <scope>NUCLEOTIDE SEQUENCE [LARGE SCALE GENOMIC DNA]</scope>
    <source>
        <strain evidence="5 6">BX1</strain>
    </source>
</reference>
<dbReference type="PROSITE" id="PS50887">
    <property type="entry name" value="GGDEF"/>
    <property type="match status" value="1"/>
</dbReference>
<dbReference type="CDD" id="cd01949">
    <property type="entry name" value="GGDEF"/>
    <property type="match status" value="1"/>
</dbReference>
<comment type="caution">
    <text evidence="5">The sequence shown here is derived from an EMBL/GenBank/DDBJ whole genome shotgun (WGS) entry which is preliminary data.</text>
</comment>
<dbReference type="Gene3D" id="3.30.70.270">
    <property type="match status" value="1"/>
</dbReference>
<evidence type="ECO:0000313" key="6">
    <source>
        <dbReference type="Proteomes" id="UP000658131"/>
    </source>
</evidence>
<name>A0ABR7NIR5_9FIRM</name>
<dbReference type="Pfam" id="PF00990">
    <property type="entry name" value="GGDEF"/>
    <property type="match status" value="1"/>
</dbReference>
<dbReference type="Gene3D" id="6.10.340.10">
    <property type="match status" value="1"/>
</dbReference>
<feature type="domain" description="EAL" evidence="2">
    <location>
        <begin position="746"/>
        <end position="995"/>
    </location>
</feature>
<sequence>MSRSPRRQKSRSVFYTIMLPLLLLILVEILLLVGGIRMSGVTARLDRNAEDILGQQVQNRRNYLEGQMVGNWSDLSMLSASINETANQMLRDGEISLSELDKGSDGCAPFLLAICDDLISTMYSKKVSGIFVILNTGELPASPEQPCPSKPGIYLRDLDPASAPSIRSADLLIERAPIEVVRSLGISTDARWRPLFLFGEEGAGDSYAPLFQPLRAAFAARSPGDPSDYGHWCFVSAPLQGDERGALTYSVPLVLEDGTIYGVLGVSLLEDYLKGMLPSAELYSNNQGAYLLATKERENLDFLPAVIDGAVLLQDGKPAKVQLHPQPSGGYRFTLGGREFYAALTDLPLYNSNAPFEEERWGLIGAVECDKLYAFSGQVWRTFLAIAMLTLLAGIFGSLLVSRRLSNPIRRLAEEVDRVRPGARDLPRLSATGITEIDRFSQAIAELSRDVLDSSTKFLRIMEMASVDLAGFELKEGDSAPYVTDNYFPLLGREGVDLAHLDCGAFQSLMEQLYRELSPVRNEDGSYLYRIPLPQGGIRYVRMEGTKDGGRYIGLAEDVTATTLERLRIEHERDYDLLTGLYNRRAFYRTLEKLFREPSALGHAALLMLDLDNLKSTNDRFGHDWGDQYIRQAGQCFAGAVPGNSLVARVSGDEFLLFLHGYRSREEIRAILSSLTQAIHSSVFSLPDGETVRISASGGVAWYPDDSKSFDELVRYADFAMYQIKRSRKGELGDFDLGVYNHESFLIQSRREFLELLQKELLTYHFQPIVDAVTGRPVAFEALMRVDMPTLRSPDAVLQLARREGRLRDIERLTWFTACGAYQALLDRSLVPEDAFLFINSIASQQLTYQECLDLKQRYGGLLPRTVIEITEDEDMDPAATRAKREAPSSSGIFALDDYGSGYNSEKNLLELAPRFIKVDISIIRGIDKDPDKQQIVLNITRYAHERGMKIIAEGLESASEVSCVLRLGVDLLQGYYLARPAAVPSRINQPALDLIREFRQGGVR</sequence>
<dbReference type="EMBL" id="JACRTB010000010">
    <property type="protein sequence ID" value="MBC8576311.1"/>
    <property type="molecule type" value="Genomic_DNA"/>
</dbReference>
<dbReference type="PROSITE" id="PS50885">
    <property type="entry name" value="HAMP"/>
    <property type="match status" value="1"/>
</dbReference>
<organism evidence="5 6">
    <name type="scientific">Yanshouia hominis</name>
    <dbReference type="NCBI Taxonomy" id="2763673"/>
    <lineage>
        <taxon>Bacteria</taxon>
        <taxon>Bacillati</taxon>
        <taxon>Bacillota</taxon>
        <taxon>Clostridia</taxon>
        <taxon>Eubacteriales</taxon>
        <taxon>Oscillospiraceae</taxon>
        <taxon>Yanshouia</taxon>
    </lineage>
</organism>
<dbReference type="InterPro" id="IPR029787">
    <property type="entry name" value="Nucleotide_cyclase"/>
</dbReference>